<dbReference type="GO" id="GO:0004674">
    <property type="term" value="F:protein serine/threonine kinase activity"/>
    <property type="evidence" value="ECO:0000318"/>
    <property type="project" value="GO_Central"/>
</dbReference>
<dbReference type="RefSeq" id="XP_056690442.1">
    <property type="nucleotide sequence ID" value="XM_056834464.1"/>
</dbReference>
<dbReference type="SMART" id="SM00220">
    <property type="entry name" value="S_TKc"/>
    <property type="match status" value="1"/>
</dbReference>
<dbReference type="OrthoDB" id="63267at2759"/>
<dbReference type="Gene3D" id="3.30.200.20">
    <property type="entry name" value="Phosphorylase Kinase, domain 1"/>
    <property type="match status" value="1"/>
</dbReference>
<feature type="binding site" evidence="11">
    <location>
        <position position="95"/>
    </location>
    <ligand>
        <name>ATP</name>
        <dbReference type="ChEBI" id="CHEBI:30616"/>
    </ligand>
</feature>
<evidence type="ECO:0000256" key="3">
    <source>
        <dbReference type="ARBA" id="ARBA00022527"/>
    </source>
</evidence>
<evidence type="ECO:0000256" key="7">
    <source>
        <dbReference type="ARBA" id="ARBA00022777"/>
    </source>
</evidence>
<dbReference type="FunFam" id="3.30.200.20:FF:000048">
    <property type="entry name" value="Non-specific serine/threonine protein kinase"/>
    <property type="match status" value="1"/>
</dbReference>
<evidence type="ECO:0000313" key="15">
    <source>
        <dbReference type="Proteomes" id="UP000813463"/>
    </source>
</evidence>
<evidence type="ECO:0000256" key="11">
    <source>
        <dbReference type="PROSITE-ProRule" id="PRU10141"/>
    </source>
</evidence>
<dbReference type="PANTHER" id="PTHR24351">
    <property type="entry name" value="RIBOSOMAL PROTEIN S6 KINASE"/>
    <property type="match status" value="1"/>
</dbReference>
<dbReference type="InterPro" id="IPR000719">
    <property type="entry name" value="Prot_kinase_dom"/>
</dbReference>
<comment type="catalytic activity">
    <reaction evidence="10">
        <text>L-seryl-[protein] + ATP = O-phospho-L-seryl-[protein] + ADP + H(+)</text>
        <dbReference type="Rhea" id="RHEA:17989"/>
        <dbReference type="Rhea" id="RHEA-COMP:9863"/>
        <dbReference type="Rhea" id="RHEA-COMP:11604"/>
        <dbReference type="ChEBI" id="CHEBI:15378"/>
        <dbReference type="ChEBI" id="CHEBI:29999"/>
        <dbReference type="ChEBI" id="CHEBI:30616"/>
        <dbReference type="ChEBI" id="CHEBI:83421"/>
        <dbReference type="ChEBI" id="CHEBI:456216"/>
        <dbReference type="EC" id="2.7.11.1"/>
    </reaction>
</comment>
<dbReference type="Pfam" id="PF00069">
    <property type="entry name" value="Pkinase"/>
    <property type="match status" value="1"/>
</dbReference>
<keyword evidence="6 11" id="KW-0547">Nucleotide-binding</keyword>
<dbReference type="GO" id="GO:0005634">
    <property type="term" value="C:nucleus"/>
    <property type="evidence" value="ECO:0007669"/>
    <property type="project" value="UniProtKB-ARBA"/>
</dbReference>
<dbReference type="InterPro" id="IPR045270">
    <property type="entry name" value="STKc_AGC"/>
</dbReference>
<dbReference type="GeneID" id="110800700"/>
<dbReference type="PROSITE" id="PS51285">
    <property type="entry name" value="AGC_KINASE_CTER"/>
    <property type="match status" value="1"/>
</dbReference>
<dbReference type="KEGG" id="soe:110800700"/>
<feature type="domain" description="AGC-kinase C-terminal" evidence="14">
    <location>
        <begin position="323"/>
        <end position="386"/>
    </location>
</feature>
<keyword evidence="4" id="KW-0597">Phosphoprotein</keyword>
<dbReference type="PROSITE" id="PS00107">
    <property type="entry name" value="PROTEIN_KINASE_ATP"/>
    <property type="match status" value="1"/>
</dbReference>
<evidence type="ECO:0000259" key="14">
    <source>
        <dbReference type="PROSITE" id="PS51285"/>
    </source>
</evidence>
<dbReference type="PROSITE" id="PS50011">
    <property type="entry name" value="PROTEIN_KINASE_DOM"/>
    <property type="match status" value="1"/>
</dbReference>
<comment type="catalytic activity">
    <reaction evidence="9">
        <text>L-threonyl-[protein] + ATP = O-phospho-L-threonyl-[protein] + ADP + H(+)</text>
        <dbReference type="Rhea" id="RHEA:46608"/>
        <dbReference type="Rhea" id="RHEA-COMP:11060"/>
        <dbReference type="Rhea" id="RHEA-COMP:11605"/>
        <dbReference type="ChEBI" id="CHEBI:15378"/>
        <dbReference type="ChEBI" id="CHEBI:30013"/>
        <dbReference type="ChEBI" id="CHEBI:30616"/>
        <dbReference type="ChEBI" id="CHEBI:61977"/>
        <dbReference type="ChEBI" id="CHEBI:456216"/>
        <dbReference type="EC" id="2.7.11.1"/>
    </reaction>
</comment>
<dbReference type="GO" id="GO:0005737">
    <property type="term" value="C:cytoplasm"/>
    <property type="evidence" value="ECO:0000318"/>
    <property type="project" value="GO_Central"/>
</dbReference>
<evidence type="ECO:0000256" key="8">
    <source>
        <dbReference type="ARBA" id="ARBA00022840"/>
    </source>
</evidence>
<dbReference type="PROSITE" id="PS00108">
    <property type="entry name" value="PROTEIN_KINASE_ST"/>
    <property type="match status" value="1"/>
</dbReference>
<dbReference type="InterPro" id="IPR008271">
    <property type="entry name" value="Ser/Thr_kinase_AS"/>
</dbReference>
<dbReference type="EC" id="2.7.11.1" evidence="2"/>
<dbReference type="GO" id="GO:0045727">
    <property type="term" value="P:positive regulation of translation"/>
    <property type="evidence" value="ECO:0007669"/>
    <property type="project" value="UniProtKB-ARBA"/>
</dbReference>
<evidence type="ECO:0000256" key="9">
    <source>
        <dbReference type="ARBA" id="ARBA00047899"/>
    </source>
</evidence>
<reference evidence="16" key="2">
    <citation type="submission" date="2025-04" db="UniProtKB">
        <authorList>
            <consortium name="RefSeq"/>
        </authorList>
    </citation>
    <scope>IDENTIFICATION</scope>
    <source>
        <tissue evidence="17">Leaf</tissue>
    </source>
</reference>
<evidence type="ECO:0000256" key="1">
    <source>
        <dbReference type="ARBA" id="ARBA00009804"/>
    </source>
</evidence>
<comment type="similarity">
    <text evidence="1">Belongs to the protein kinase superfamily. AGC Ser/Thr protein kinase family. S6 kinase subfamily.</text>
</comment>
<dbReference type="FunFam" id="1.10.510.10:FF:000297">
    <property type="entry name" value="Non-specific serine/threonine protein kinase"/>
    <property type="match status" value="1"/>
</dbReference>
<evidence type="ECO:0000313" key="16">
    <source>
        <dbReference type="RefSeq" id="XP_021861704.1"/>
    </source>
</evidence>
<evidence type="ECO:0000256" key="4">
    <source>
        <dbReference type="ARBA" id="ARBA00022553"/>
    </source>
</evidence>
<keyword evidence="15" id="KW-1185">Reference proteome</keyword>
<accession>A0A9R0J5N6</accession>
<dbReference type="InterPro" id="IPR000961">
    <property type="entry name" value="AGC-kinase_C"/>
</dbReference>
<evidence type="ECO:0000256" key="12">
    <source>
        <dbReference type="RuleBase" id="RU000304"/>
    </source>
</evidence>
<keyword evidence="7 17" id="KW-0418">Kinase</keyword>
<evidence type="ECO:0000256" key="10">
    <source>
        <dbReference type="ARBA" id="ARBA00048679"/>
    </source>
</evidence>
<dbReference type="GO" id="GO:0009651">
    <property type="term" value="P:response to salt stress"/>
    <property type="evidence" value="ECO:0007669"/>
    <property type="project" value="UniProtKB-ARBA"/>
</dbReference>
<dbReference type="Gene3D" id="1.10.510.10">
    <property type="entry name" value="Transferase(Phosphotransferase) domain 1"/>
    <property type="match status" value="1"/>
</dbReference>
<evidence type="ECO:0000259" key="13">
    <source>
        <dbReference type="PROSITE" id="PS50011"/>
    </source>
</evidence>
<feature type="domain" description="Protein kinase" evidence="13">
    <location>
        <begin position="65"/>
        <end position="322"/>
    </location>
</feature>
<evidence type="ECO:0000313" key="17">
    <source>
        <dbReference type="RefSeq" id="XP_056690442.1"/>
    </source>
</evidence>
<keyword evidence="8 11" id="KW-0067">ATP-binding</keyword>
<proteinExistence type="inferred from homology"/>
<evidence type="ECO:0000256" key="2">
    <source>
        <dbReference type="ARBA" id="ARBA00012513"/>
    </source>
</evidence>
<evidence type="ECO:0000256" key="6">
    <source>
        <dbReference type="ARBA" id="ARBA00022741"/>
    </source>
</evidence>
<name>A0A9R0J5N6_SPIOL</name>
<dbReference type="SMART" id="SM00133">
    <property type="entry name" value="S_TK_X"/>
    <property type="match status" value="1"/>
</dbReference>
<dbReference type="RefSeq" id="XP_021861704.1">
    <property type="nucleotide sequence ID" value="XM_022006012.1"/>
</dbReference>
<dbReference type="InterPro" id="IPR017441">
    <property type="entry name" value="Protein_kinase_ATP_BS"/>
</dbReference>
<dbReference type="InterPro" id="IPR011009">
    <property type="entry name" value="Kinase-like_dom_sf"/>
</dbReference>
<dbReference type="GO" id="GO:0009409">
    <property type="term" value="P:response to cold"/>
    <property type="evidence" value="ECO:0007669"/>
    <property type="project" value="UniProtKB-ARBA"/>
</dbReference>
<dbReference type="CDD" id="cd05123">
    <property type="entry name" value="STKc_AGC"/>
    <property type="match status" value="1"/>
</dbReference>
<dbReference type="AlphaFoldDB" id="A0A9R0J5N6"/>
<protein>
    <recommendedName>
        <fullName evidence="2">non-specific serine/threonine protein kinase</fullName>
        <ecNumber evidence="2">2.7.11.1</ecNumber>
    </recommendedName>
</protein>
<dbReference type="Proteomes" id="UP000813463">
    <property type="component" value="Chromosome 1"/>
</dbReference>
<keyword evidence="5" id="KW-0808">Transferase</keyword>
<dbReference type="SUPFAM" id="SSF56112">
    <property type="entry name" value="Protein kinase-like (PK-like)"/>
    <property type="match status" value="1"/>
</dbReference>
<evidence type="ECO:0000256" key="5">
    <source>
        <dbReference type="ARBA" id="ARBA00022679"/>
    </source>
</evidence>
<organism evidence="15 16">
    <name type="scientific">Spinacia oleracea</name>
    <name type="common">Spinach</name>
    <dbReference type="NCBI Taxonomy" id="3562"/>
    <lineage>
        <taxon>Eukaryota</taxon>
        <taxon>Viridiplantae</taxon>
        <taxon>Streptophyta</taxon>
        <taxon>Embryophyta</taxon>
        <taxon>Tracheophyta</taxon>
        <taxon>Spermatophyta</taxon>
        <taxon>Magnoliopsida</taxon>
        <taxon>eudicotyledons</taxon>
        <taxon>Gunneridae</taxon>
        <taxon>Pentapetalae</taxon>
        <taxon>Caryophyllales</taxon>
        <taxon>Chenopodiaceae</taxon>
        <taxon>Chenopodioideae</taxon>
        <taxon>Anserineae</taxon>
        <taxon>Spinacia</taxon>
    </lineage>
</organism>
<gene>
    <name evidence="16 17" type="primary">LOC110800700</name>
</gene>
<reference evidence="15" key="1">
    <citation type="journal article" date="2021" name="Nat. Commun.">
        <title>Genomic analyses provide insights into spinach domestication and the genetic basis of agronomic traits.</title>
        <authorList>
            <person name="Cai X."/>
            <person name="Sun X."/>
            <person name="Xu C."/>
            <person name="Sun H."/>
            <person name="Wang X."/>
            <person name="Ge C."/>
            <person name="Zhang Z."/>
            <person name="Wang Q."/>
            <person name="Fei Z."/>
            <person name="Jiao C."/>
            <person name="Wang Q."/>
        </authorList>
    </citation>
    <scope>NUCLEOTIDE SEQUENCE [LARGE SCALE GENOMIC DNA]</scope>
    <source>
        <strain evidence="15">cv. Varoflay</strain>
    </source>
</reference>
<dbReference type="GO" id="GO:0005524">
    <property type="term" value="F:ATP binding"/>
    <property type="evidence" value="ECO:0007669"/>
    <property type="project" value="UniProtKB-UniRule"/>
</dbReference>
<sequence length="386" mass="43819">MVVLTSDCVGIHNFADVFGPIPVRPSIDPYFRGSKDSNYPKKGNGSLEVLSLDLDKKSCVGVEDFEVLKVVGRGSFGKVFQVRRKGSSNEVYAMKVISKDKVIEKNHVEYIKSEREILMIVDHPFIVKLNYTFQTKYRLYFVLDFVNGGQLFFQLLQHGLFREDLARVYTAEIVSAVSYLHKNGIMHRDLKPENILLGADGHIMLTDFGLAKQFDDTTRSNSLCGTTEYMAPEIILGKGHNKAADWWSLGILLYEMLIGKLPFSGGNRYKLQQKIVKDKIKLPTFLTSEAQSLVKGLLMKNPSKRLGSGPRGEDEIKSHRWFKCINWKKLENKEIQPNFRPFVGGNECVLNIADEWTKMSLVDSPATSPRSSEEKENIFEEFGNFV</sequence>
<keyword evidence="3 12" id="KW-0723">Serine/threonine-protein kinase</keyword>